<keyword evidence="11 14" id="KW-1133">Transmembrane helix</keyword>
<feature type="transmembrane region" description="Helical" evidence="14">
    <location>
        <begin position="295"/>
        <end position="317"/>
    </location>
</feature>
<dbReference type="GO" id="GO:0005524">
    <property type="term" value="F:ATP binding"/>
    <property type="evidence" value="ECO:0007669"/>
    <property type="project" value="UniProtKB-KW"/>
</dbReference>
<dbReference type="PROSITE" id="PS50109">
    <property type="entry name" value="HIS_KIN"/>
    <property type="match status" value="1"/>
</dbReference>
<evidence type="ECO:0000256" key="10">
    <source>
        <dbReference type="ARBA" id="ARBA00022840"/>
    </source>
</evidence>
<dbReference type="Gene3D" id="3.30.565.10">
    <property type="entry name" value="Histidine kinase-like ATPase, C-terminal domain"/>
    <property type="match status" value="1"/>
</dbReference>
<evidence type="ECO:0000256" key="6">
    <source>
        <dbReference type="ARBA" id="ARBA00022679"/>
    </source>
</evidence>
<keyword evidence="12" id="KW-0902">Two-component regulatory system</keyword>
<dbReference type="Proteomes" id="UP000823842">
    <property type="component" value="Unassembled WGS sequence"/>
</dbReference>
<dbReference type="Pfam" id="PF00672">
    <property type="entry name" value="HAMP"/>
    <property type="match status" value="1"/>
</dbReference>
<evidence type="ECO:0000259" key="16">
    <source>
        <dbReference type="PROSITE" id="PS50885"/>
    </source>
</evidence>
<comment type="subcellular location">
    <subcellularLocation>
        <location evidence="2">Cell membrane</location>
        <topology evidence="2">Multi-pass membrane protein</topology>
    </subcellularLocation>
</comment>
<sequence>MEKGWKRRLRHPGIFFKILILFEIILLVTVAATSSYIIKRFTAKILEKEILLGEMNLEKLTDFARDKYNRIYSLYNYIHSGEISEVMVKTVQNPEDAYNIEDIQKVNAFFSGVLSADSDISDVILYSSTGVLYSQSAEGYQDIKPSYDFWADPEAAEFIQSEESMKIVFGDPSPYTLKARDPVISFLGKIYDPSAFPKRNLQGIFIMNIPLEQMKKQDFASRVSVEGELSLVSEEGQILFSTLEEQWGKQYEEDRSSKEEQYLNIQEVGTSGMRAVYTLPNQALLNEVRQINSQIYKMLAGAILATLVMYLLIYRLFNRQMRVLIHSMEQLEMGKFDLQIPVQSKDEIGIISSAFNEMCRKLNVYVSQVYTAEIQRKNAELNALQTQIDPHFLYNTLESIRTRALTEHAGDTAEMIVLLGELFRWNSRTKEKFITLERELEYIETYLRLEKYRYDDQLEVEIKVDDSCLDDIVPKLILQPLIENIIKHAFVQRTEKGIIGITVKEKEVVRLEITVFDNGIGINEEKLQEMNERLSRKTGQDDFNSIGLQNVQARIKLLYGEKYGLKINSIDGMGTAVKVTLPILKEKEV</sequence>
<dbReference type="SMART" id="SM00387">
    <property type="entry name" value="HATPase_c"/>
    <property type="match status" value="1"/>
</dbReference>
<evidence type="ECO:0000256" key="14">
    <source>
        <dbReference type="SAM" id="Phobius"/>
    </source>
</evidence>
<keyword evidence="6" id="KW-0808">Transferase</keyword>
<dbReference type="EMBL" id="DWYZ01000067">
    <property type="protein sequence ID" value="HJB27714.1"/>
    <property type="molecule type" value="Genomic_DNA"/>
</dbReference>
<dbReference type="SUPFAM" id="SSF158472">
    <property type="entry name" value="HAMP domain-like"/>
    <property type="match status" value="1"/>
</dbReference>
<evidence type="ECO:0000313" key="18">
    <source>
        <dbReference type="Proteomes" id="UP000823842"/>
    </source>
</evidence>
<dbReference type="AlphaFoldDB" id="A0A9D2LRE9"/>
<evidence type="ECO:0000256" key="12">
    <source>
        <dbReference type="ARBA" id="ARBA00023012"/>
    </source>
</evidence>
<keyword evidence="9 17" id="KW-0418">Kinase</keyword>
<reference evidence="17" key="1">
    <citation type="journal article" date="2021" name="PeerJ">
        <title>Extensive microbial diversity within the chicken gut microbiome revealed by metagenomics and culture.</title>
        <authorList>
            <person name="Gilroy R."/>
            <person name="Ravi A."/>
            <person name="Getino M."/>
            <person name="Pursley I."/>
            <person name="Horton D.L."/>
            <person name="Alikhan N.F."/>
            <person name="Baker D."/>
            <person name="Gharbi K."/>
            <person name="Hall N."/>
            <person name="Watson M."/>
            <person name="Adriaenssens E.M."/>
            <person name="Foster-Nyarko E."/>
            <person name="Jarju S."/>
            <person name="Secka A."/>
            <person name="Antonio M."/>
            <person name="Oren A."/>
            <person name="Chaudhuri R.R."/>
            <person name="La Ragione R."/>
            <person name="Hildebrand F."/>
            <person name="Pallen M.J."/>
        </authorList>
    </citation>
    <scope>NUCLEOTIDE SEQUENCE</scope>
    <source>
        <strain evidence="17">ChiSjej1B19-5720</strain>
    </source>
</reference>
<evidence type="ECO:0000256" key="7">
    <source>
        <dbReference type="ARBA" id="ARBA00022692"/>
    </source>
</evidence>
<evidence type="ECO:0000256" key="11">
    <source>
        <dbReference type="ARBA" id="ARBA00022989"/>
    </source>
</evidence>
<comment type="catalytic activity">
    <reaction evidence="1">
        <text>ATP + protein L-histidine = ADP + protein N-phospho-L-histidine.</text>
        <dbReference type="EC" id="2.7.13.3"/>
    </reaction>
</comment>
<keyword evidence="4" id="KW-1003">Cell membrane</keyword>
<dbReference type="GO" id="GO:0005886">
    <property type="term" value="C:plasma membrane"/>
    <property type="evidence" value="ECO:0007669"/>
    <property type="project" value="UniProtKB-SubCell"/>
</dbReference>
<dbReference type="Pfam" id="PF02518">
    <property type="entry name" value="HATPase_c"/>
    <property type="match status" value="1"/>
</dbReference>
<dbReference type="Gene3D" id="6.10.340.10">
    <property type="match status" value="1"/>
</dbReference>
<dbReference type="GO" id="GO:0000155">
    <property type="term" value="F:phosphorelay sensor kinase activity"/>
    <property type="evidence" value="ECO:0007669"/>
    <property type="project" value="InterPro"/>
</dbReference>
<protein>
    <recommendedName>
        <fullName evidence="3">histidine kinase</fullName>
        <ecNumber evidence="3">2.7.13.3</ecNumber>
    </recommendedName>
</protein>
<evidence type="ECO:0000259" key="15">
    <source>
        <dbReference type="PROSITE" id="PS50109"/>
    </source>
</evidence>
<keyword evidence="10" id="KW-0067">ATP-binding</keyword>
<gene>
    <name evidence="17" type="ORF">IAA06_02845</name>
</gene>
<dbReference type="InterPro" id="IPR003594">
    <property type="entry name" value="HATPase_dom"/>
</dbReference>
<evidence type="ECO:0000313" key="17">
    <source>
        <dbReference type="EMBL" id="HJB27714.1"/>
    </source>
</evidence>
<accession>A0A9D2LRE9</accession>
<dbReference type="SMART" id="SM00304">
    <property type="entry name" value="HAMP"/>
    <property type="match status" value="1"/>
</dbReference>
<dbReference type="Pfam" id="PF06580">
    <property type="entry name" value="His_kinase"/>
    <property type="match status" value="1"/>
</dbReference>
<proteinExistence type="predicted"/>
<evidence type="ECO:0000256" key="9">
    <source>
        <dbReference type="ARBA" id="ARBA00022777"/>
    </source>
</evidence>
<dbReference type="SUPFAM" id="SSF55874">
    <property type="entry name" value="ATPase domain of HSP90 chaperone/DNA topoisomerase II/histidine kinase"/>
    <property type="match status" value="1"/>
</dbReference>
<dbReference type="InterPro" id="IPR005467">
    <property type="entry name" value="His_kinase_dom"/>
</dbReference>
<feature type="transmembrane region" description="Helical" evidence="14">
    <location>
        <begin position="14"/>
        <end position="38"/>
    </location>
</feature>
<evidence type="ECO:0000256" key="4">
    <source>
        <dbReference type="ARBA" id="ARBA00022475"/>
    </source>
</evidence>
<dbReference type="InterPro" id="IPR010559">
    <property type="entry name" value="Sig_transdc_His_kin_internal"/>
</dbReference>
<dbReference type="PROSITE" id="PS50885">
    <property type="entry name" value="HAMP"/>
    <property type="match status" value="1"/>
</dbReference>
<reference evidence="17" key="2">
    <citation type="submission" date="2021-04" db="EMBL/GenBank/DDBJ databases">
        <authorList>
            <person name="Gilroy R."/>
        </authorList>
    </citation>
    <scope>NUCLEOTIDE SEQUENCE</scope>
    <source>
        <strain evidence="17">ChiSjej1B19-5720</strain>
    </source>
</reference>
<evidence type="ECO:0000256" key="13">
    <source>
        <dbReference type="ARBA" id="ARBA00023136"/>
    </source>
</evidence>
<dbReference type="InterPro" id="IPR036890">
    <property type="entry name" value="HATPase_C_sf"/>
</dbReference>
<dbReference type="InterPro" id="IPR003660">
    <property type="entry name" value="HAMP_dom"/>
</dbReference>
<evidence type="ECO:0000256" key="8">
    <source>
        <dbReference type="ARBA" id="ARBA00022741"/>
    </source>
</evidence>
<evidence type="ECO:0000256" key="3">
    <source>
        <dbReference type="ARBA" id="ARBA00012438"/>
    </source>
</evidence>
<keyword evidence="8" id="KW-0547">Nucleotide-binding</keyword>
<name>A0A9D2LRE9_9FIRM</name>
<comment type="caution">
    <text evidence="17">The sequence shown here is derived from an EMBL/GenBank/DDBJ whole genome shotgun (WGS) entry which is preliminary data.</text>
</comment>
<dbReference type="CDD" id="cd06225">
    <property type="entry name" value="HAMP"/>
    <property type="match status" value="1"/>
</dbReference>
<dbReference type="EC" id="2.7.13.3" evidence="3"/>
<evidence type="ECO:0000256" key="1">
    <source>
        <dbReference type="ARBA" id="ARBA00000085"/>
    </source>
</evidence>
<feature type="domain" description="Histidine kinase" evidence="15">
    <location>
        <begin position="477"/>
        <end position="585"/>
    </location>
</feature>
<organism evidence="17 18">
    <name type="scientific">Candidatus Blautia faecavium</name>
    <dbReference type="NCBI Taxonomy" id="2838487"/>
    <lineage>
        <taxon>Bacteria</taxon>
        <taxon>Bacillati</taxon>
        <taxon>Bacillota</taxon>
        <taxon>Clostridia</taxon>
        <taxon>Lachnospirales</taxon>
        <taxon>Lachnospiraceae</taxon>
        <taxon>Blautia</taxon>
    </lineage>
</organism>
<evidence type="ECO:0000256" key="2">
    <source>
        <dbReference type="ARBA" id="ARBA00004651"/>
    </source>
</evidence>
<feature type="domain" description="HAMP" evidence="16">
    <location>
        <begin position="315"/>
        <end position="367"/>
    </location>
</feature>
<keyword evidence="7 14" id="KW-0812">Transmembrane</keyword>
<keyword evidence="13 14" id="KW-0472">Membrane</keyword>
<keyword evidence="5" id="KW-0597">Phosphoprotein</keyword>
<dbReference type="PANTHER" id="PTHR34220">
    <property type="entry name" value="SENSOR HISTIDINE KINASE YPDA"/>
    <property type="match status" value="1"/>
</dbReference>
<dbReference type="PANTHER" id="PTHR34220:SF11">
    <property type="entry name" value="SENSOR PROTEIN KINASE HPTS"/>
    <property type="match status" value="1"/>
</dbReference>
<evidence type="ECO:0000256" key="5">
    <source>
        <dbReference type="ARBA" id="ARBA00022553"/>
    </source>
</evidence>
<dbReference type="InterPro" id="IPR050640">
    <property type="entry name" value="Bact_2-comp_sensor_kinase"/>
</dbReference>